<feature type="transmembrane region" description="Helical" evidence="1">
    <location>
        <begin position="96"/>
        <end position="119"/>
    </location>
</feature>
<comment type="caution">
    <text evidence="2">The sequence shown here is derived from an EMBL/GenBank/DDBJ whole genome shotgun (WGS) entry which is preliminary data.</text>
</comment>
<keyword evidence="1" id="KW-0472">Membrane</keyword>
<accession>A0A5R9GBK8</accession>
<gene>
    <name evidence="2" type="ORF">FE782_14465</name>
</gene>
<evidence type="ECO:0000313" key="3">
    <source>
        <dbReference type="Proteomes" id="UP000309676"/>
    </source>
</evidence>
<evidence type="ECO:0000256" key="1">
    <source>
        <dbReference type="SAM" id="Phobius"/>
    </source>
</evidence>
<feature type="transmembrane region" description="Helical" evidence="1">
    <location>
        <begin position="126"/>
        <end position="144"/>
    </location>
</feature>
<keyword evidence="1" id="KW-0812">Transmembrane</keyword>
<keyword evidence="1" id="KW-1133">Transmembrane helix</keyword>
<dbReference type="Proteomes" id="UP000309676">
    <property type="component" value="Unassembled WGS sequence"/>
</dbReference>
<dbReference type="EMBL" id="VCIW01000008">
    <property type="protein sequence ID" value="TLS51696.1"/>
    <property type="molecule type" value="Genomic_DNA"/>
</dbReference>
<feature type="transmembrane region" description="Helical" evidence="1">
    <location>
        <begin position="159"/>
        <end position="181"/>
    </location>
</feature>
<dbReference type="AlphaFoldDB" id="A0A5R9GBK8"/>
<feature type="transmembrane region" description="Helical" evidence="1">
    <location>
        <begin position="35"/>
        <end position="53"/>
    </location>
</feature>
<feature type="transmembrane region" description="Helical" evidence="1">
    <location>
        <begin position="60"/>
        <end position="76"/>
    </location>
</feature>
<evidence type="ECO:0000313" key="2">
    <source>
        <dbReference type="EMBL" id="TLS51696.1"/>
    </source>
</evidence>
<dbReference type="RefSeq" id="WP_138194922.1">
    <property type="nucleotide sequence ID" value="NZ_VCIW01000008.1"/>
</dbReference>
<sequence>MEDKGKTQDLIIGLREQFAETAHSYWGHHSDPTSWQFWFVASSLLLPLIILFFAVDRRKIFELFFFGYSVHMLWTYTDIALENWAYFLHHHFIFPFLPMGFNVSASLIPVTFILLYQYCINRNKNFLLLSIALCAAFAFGFAPLEKAIGILELRKGMNYFHVFLIDIAVSYTAYGMTKLVVALHRSRKEEDNGGGRSSGRVDFRELFSRRART</sequence>
<reference evidence="2 3" key="1">
    <citation type="submission" date="2019-05" db="EMBL/GenBank/DDBJ databases">
        <authorList>
            <person name="Narsing Rao M.P."/>
            <person name="Li W.J."/>
        </authorList>
    </citation>
    <scope>NUCLEOTIDE SEQUENCE [LARGE SCALE GENOMIC DNA]</scope>
    <source>
        <strain evidence="2 3">SYSU_K30003</strain>
    </source>
</reference>
<dbReference type="OrthoDB" id="2591789at2"/>
<name>A0A5R9GBK8_9BACL</name>
<keyword evidence="3" id="KW-1185">Reference proteome</keyword>
<proteinExistence type="predicted"/>
<organism evidence="2 3">
    <name type="scientific">Paenibacillus antri</name>
    <dbReference type="NCBI Taxonomy" id="2582848"/>
    <lineage>
        <taxon>Bacteria</taxon>
        <taxon>Bacillati</taxon>
        <taxon>Bacillota</taxon>
        <taxon>Bacilli</taxon>
        <taxon>Bacillales</taxon>
        <taxon>Paenibacillaceae</taxon>
        <taxon>Paenibacillus</taxon>
    </lineage>
</organism>
<protein>
    <submittedName>
        <fullName evidence="2">Uncharacterized protein</fullName>
    </submittedName>
</protein>